<comment type="caution">
    <text evidence="1">The sequence shown here is derived from an EMBL/GenBank/DDBJ whole genome shotgun (WGS) entry which is preliminary data.</text>
</comment>
<evidence type="ECO:0000313" key="1">
    <source>
        <dbReference type="EMBL" id="MDQ0462265.1"/>
    </source>
</evidence>
<dbReference type="EMBL" id="JAUSVS010000001">
    <property type="protein sequence ID" value="MDQ0462265.1"/>
    <property type="molecule type" value="Genomic_DNA"/>
</dbReference>
<dbReference type="RefSeq" id="WP_307344433.1">
    <property type="nucleotide sequence ID" value="NZ_JAUSVS010000001.1"/>
</dbReference>
<protein>
    <submittedName>
        <fullName evidence="1">Uncharacterized protein</fullName>
    </submittedName>
</protein>
<gene>
    <name evidence="1" type="ORF">QO010_000013</name>
</gene>
<reference evidence="1 2" key="1">
    <citation type="submission" date="2023-07" db="EMBL/GenBank/DDBJ databases">
        <title>Genomic Encyclopedia of Type Strains, Phase IV (KMG-IV): sequencing the most valuable type-strain genomes for metagenomic binning, comparative biology and taxonomic classification.</title>
        <authorList>
            <person name="Goeker M."/>
        </authorList>
    </citation>
    <scope>NUCLEOTIDE SEQUENCE [LARGE SCALE GENOMIC DNA]</scope>
    <source>
        <strain evidence="1 2">DSM 18695</strain>
    </source>
</reference>
<evidence type="ECO:0000313" key="2">
    <source>
        <dbReference type="Proteomes" id="UP001228905"/>
    </source>
</evidence>
<proteinExistence type="predicted"/>
<sequence length="105" mass="12229">MTKWGEAPPYRPEPAKTPTAFLRSVEEEAKRRRIPLKYLPQLDKGRGLSDGFWLQIVVPPATPRYEMFQMERNVRTPIFDTYDVSEAERLVLQHADKSARKAEAR</sequence>
<dbReference type="Proteomes" id="UP001228905">
    <property type="component" value="Unassembled WGS sequence"/>
</dbReference>
<name>A0ABU0IJR9_9CAUL</name>
<keyword evidence="2" id="KW-1185">Reference proteome</keyword>
<accession>A0ABU0IJR9</accession>
<organism evidence="1 2">
    <name type="scientific">Caulobacter ginsengisoli</name>
    <dbReference type="NCBI Taxonomy" id="400775"/>
    <lineage>
        <taxon>Bacteria</taxon>
        <taxon>Pseudomonadati</taxon>
        <taxon>Pseudomonadota</taxon>
        <taxon>Alphaproteobacteria</taxon>
        <taxon>Caulobacterales</taxon>
        <taxon>Caulobacteraceae</taxon>
        <taxon>Caulobacter</taxon>
    </lineage>
</organism>